<dbReference type="EMBL" id="CAJVPW010001604">
    <property type="protein sequence ID" value="CAG8488262.1"/>
    <property type="molecule type" value="Genomic_DNA"/>
</dbReference>
<evidence type="ECO:0000313" key="1">
    <source>
        <dbReference type="EMBL" id="CAG8488262.1"/>
    </source>
</evidence>
<comment type="caution">
    <text evidence="1">The sequence shown here is derived from an EMBL/GenBank/DDBJ whole genome shotgun (WGS) entry which is preliminary data.</text>
</comment>
<dbReference type="Proteomes" id="UP000789366">
    <property type="component" value="Unassembled WGS sequence"/>
</dbReference>
<keyword evidence="2" id="KW-1185">Reference proteome</keyword>
<reference evidence="1" key="1">
    <citation type="submission" date="2021-06" db="EMBL/GenBank/DDBJ databases">
        <authorList>
            <person name="Kallberg Y."/>
            <person name="Tangrot J."/>
            <person name="Rosling A."/>
        </authorList>
    </citation>
    <scope>NUCLEOTIDE SEQUENCE</scope>
    <source>
        <strain evidence="1">28 12/20/2015</strain>
    </source>
</reference>
<feature type="non-terminal residue" evidence="1">
    <location>
        <position position="403"/>
    </location>
</feature>
<proteinExistence type="predicted"/>
<accession>A0ACA9KR07</accession>
<protein>
    <submittedName>
        <fullName evidence="1">6514_t:CDS:1</fullName>
    </submittedName>
</protein>
<name>A0ACA9KR07_9GLOM</name>
<gene>
    <name evidence="1" type="ORF">SPELUC_LOCUS2443</name>
</gene>
<sequence length="403" mass="45714">MVNIIKANQREKEIDVARCKGNWGAIPELARKYRKHSPDGLVLEQTALGELALVQAIEKAKDDKIYDNDSPNNISMPPTVDDSLVSDVFVKLESALSHSGQEKEYTSIVLARTYFSVGRYDKCIQTLSTDFVPPQIPGGYNFVLIIQGLAIKGMAQETFDENDSAISCYDQACSLLAQYSGERQEQLSNWTEEILYRASLLKVRLGDVNGALQAFRTYQQYSTSWGEKFRPNKRAVIFMNFIKFLSKTYQEKAYVPPSASAEFILNEQSAIYTPHTFRVELTGLHTLYEIVLYQITAFPRAGETNWRVLEMVDQIMSDWVVLNGGTTAEMRGLVEMLYRAAQRTFQSPKILRYLTFILNTLGDYDEAELALEAYTALVEKIRETKTAECFKRIPSAESTHEDT</sequence>
<evidence type="ECO:0000313" key="2">
    <source>
        <dbReference type="Proteomes" id="UP000789366"/>
    </source>
</evidence>
<organism evidence="1 2">
    <name type="scientific">Cetraspora pellucida</name>
    <dbReference type="NCBI Taxonomy" id="1433469"/>
    <lineage>
        <taxon>Eukaryota</taxon>
        <taxon>Fungi</taxon>
        <taxon>Fungi incertae sedis</taxon>
        <taxon>Mucoromycota</taxon>
        <taxon>Glomeromycotina</taxon>
        <taxon>Glomeromycetes</taxon>
        <taxon>Diversisporales</taxon>
        <taxon>Gigasporaceae</taxon>
        <taxon>Cetraspora</taxon>
    </lineage>
</organism>